<protein>
    <recommendedName>
        <fullName evidence="2">Cytochrome bc1 complex Rieske iron-sulfur subunit</fullName>
    </recommendedName>
    <alternativeName>
        <fullName evidence="8">Cytochrome bc1 reductase complex subunit QcrA</fullName>
    </alternativeName>
</protein>
<evidence type="ECO:0000256" key="2">
    <source>
        <dbReference type="ARBA" id="ARBA00015816"/>
    </source>
</evidence>
<dbReference type="SUPFAM" id="SSF50022">
    <property type="entry name" value="ISP domain"/>
    <property type="match status" value="1"/>
</dbReference>
<dbReference type="PROSITE" id="PS51318">
    <property type="entry name" value="TAT"/>
    <property type="match status" value="1"/>
</dbReference>
<evidence type="ECO:0000256" key="3">
    <source>
        <dbReference type="ARBA" id="ARBA00022714"/>
    </source>
</evidence>
<dbReference type="PROSITE" id="PS51296">
    <property type="entry name" value="RIESKE"/>
    <property type="match status" value="1"/>
</dbReference>
<dbReference type="GO" id="GO:0051537">
    <property type="term" value="F:2 iron, 2 sulfur cluster binding"/>
    <property type="evidence" value="ECO:0007669"/>
    <property type="project" value="UniProtKB-KW"/>
</dbReference>
<dbReference type="GO" id="GO:0016020">
    <property type="term" value="C:membrane"/>
    <property type="evidence" value="ECO:0007669"/>
    <property type="project" value="InterPro"/>
</dbReference>
<dbReference type="EMBL" id="JACIFP010000001">
    <property type="protein sequence ID" value="MBB4136780.1"/>
    <property type="molecule type" value="Genomic_DNA"/>
</dbReference>
<evidence type="ECO:0000256" key="9">
    <source>
        <dbReference type="ARBA" id="ARBA00034078"/>
    </source>
</evidence>
<evidence type="ECO:0000256" key="1">
    <source>
        <dbReference type="ARBA" id="ARBA00002494"/>
    </source>
</evidence>
<reference evidence="11 12" key="1">
    <citation type="submission" date="2020-08" db="EMBL/GenBank/DDBJ databases">
        <title>Sequencing the genomes of 1000 actinobacteria strains.</title>
        <authorList>
            <person name="Klenk H.-P."/>
        </authorList>
    </citation>
    <scope>NUCLEOTIDE SEQUENCE [LARGE SCALE GENOMIC DNA]</scope>
    <source>
        <strain evidence="11 12">DSM 45298</strain>
    </source>
</reference>
<gene>
    <name evidence="11" type="ORF">BKA16_003332</name>
</gene>
<evidence type="ECO:0000256" key="6">
    <source>
        <dbReference type="ARBA" id="ARBA00023014"/>
    </source>
</evidence>
<feature type="domain" description="Rieske" evidence="10">
    <location>
        <begin position="54"/>
        <end position="143"/>
    </location>
</feature>
<evidence type="ECO:0000256" key="8">
    <source>
        <dbReference type="ARBA" id="ARBA00029586"/>
    </source>
</evidence>
<dbReference type="RefSeq" id="WP_183371717.1">
    <property type="nucleotide sequence ID" value="NZ_BAABHL010000126.1"/>
</dbReference>
<comment type="caution">
    <text evidence="11">The sequence shown here is derived from an EMBL/GenBank/DDBJ whole genome shotgun (WGS) entry which is preliminary data.</text>
</comment>
<dbReference type="InterPro" id="IPR005805">
    <property type="entry name" value="Rieske_Fe-S_prot_C"/>
</dbReference>
<evidence type="ECO:0000256" key="5">
    <source>
        <dbReference type="ARBA" id="ARBA00023004"/>
    </source>
</evidence>
<evidence type="ECO:0000259" key="10">
    <source>
        <dbReference type="PROSITE" id="PS51296"/>
    </source>
</evidence>
<proteinExistence type="predicted"/>
<keyword evidence="3" id="KW-0001">2Fe-2S</keyword>
<evidence type="ECO:0000313" key="12">
    <source>
        <dbReference type="Proteomes" id="UP000551501"/>
    </source>
</evidence>
<keyword evidence="12" id="KW-1185">Reference proteome</keyword>
<dbReference type="InterPro" id="IPR014349">
    <property type="entry name" value="Rieske_Fe-S_prot"/>
</dbReference>
<dbReference type="Proteomes" id="UP000551501">
    <property type="component" value="Unassembled WGS sequence"/>
</dbReference>
<keyword evidence="6" id="KW-0411">Iron-sulfur</keyword>
<keyword evidence="4" id="KW-0479">Metal-binding</keyword>
<dbReference type="InterPro" id="IPR006311">
    <property type="entry name" value="TAT_signal"/>
</dbReference>
<accession>A0A840F9D7</accession>
<dbReference type="InterPro" id="IPR017941">
    <property type="entry name" value="Rieske_2Fe-2S"/>
</dbReference>
<comment type="cofactor">
    <cofactor evidence="9">
        <name>[2Fe-2S] cluster</name>
        <dbReference type="ChEBI" id="CHEBI:190135"/>
    </cofactor>
</comment>
<comment type="function">
    <text evidence="1">Iron-sulfur subunit of the cytochrome bc1 complex, an essential component of the respiratory electron transport chain required for ATP synthesis. The bc1 complex catalyzes the oxidation of menaquinol and the reduction of cytochrome c in the respiratory chain. The bc1 complex operates through a Q-cycle mechanism that couples electron transfer to generation of the proton gradient that drives ATP synthesis.</text>
</comment>
<keyword evidence="5" id="KW-0408">Iron</keyword>
<dbReference type="GO" id="GO:0046872">
    <property type="term" value="F:metal ion binding"/>
    <property type="evidence" value="ECO:0007669"/>
    <property type="project" value="UniProtKB-KW"/>
</dbReference>
<sequence length="144" mass="13930">MPDLAPAPASPSLARRTVLVAAPITAVALGAAACGGNDSNAPASDAPAADTSSGTALTPTAKVPVGGGVVVGDVVVTQPVAGTFEAFSTTCPHMGCAVAPKDGDLVCPCHGSEFGLDGSLVQGPATTGLTPVRVQVRDADVVRA</sequence>
<dbReference type="InterPro" id="IPR036922">
    <property type="entry name" value="Rieske_2Fe-2S_sf"/>
</dbReference>
<dbReference type="Pfam" id="PF00355">
    <property type="entry name" value="Rieske"/>
    <property type="match status" value="1"/>
</dbReference>
<organism evidence="11 12">
    <name type="scientific">Gordonia humi</name>
    <dbReference type="NCBI Taxonomy" id="686429"/>
    <lineage>
        <taxon>Bacteria</taxon>
        <taxon>Bacillati</taxon>
        <taxon>Actinomycetota</taxon>
        <taxon>Actinomycetes</taxon>
        <taxon>Mycobacteriales</taxon>
        <taxon>Gordoniaceae</taxon>
        <taxon>Gordonia</taxon>
    </lineage>
</organism>
<dbReference type="PRINTS" id="PR00162">
    <property type="entry name" value="RIESKE"/>
</dbReference>
<name>A0A840F9D7_9ACTN</name>
<dbReference type="Gene3D" id="2.102.10.10">
    <property type="entry name" value="Rieske [2Fe-2S] iron-sulphur domain"/>
    <property type="match status" value="1"/>
</dbReference>
<evidence type="ECO:0000256" key="4">
    <source>
        <dbReference type="ARBA" id="ARBA00022723"/>
    </source>
</evidence>
<dbReference type="GO" id="GO:0004497">
    <property type="term" value="F:monooxygenase activity"/>
    <property type="evidence" value="ECO:0007669"/>
    <property type="project" value="UniProtKB-ARBA"/>
</dbReference>
<evidence type="ECO:0000313" key="11">
    <source>
        <dbReference type="EMBL" id="MBB4136780.1"/>
    </source>
</evidence>
<dbReference type="PANTHER" id="PTHR10134">
    <property type="entry name" value="CYTOCHROME B-C1 COMPLEX SUBUNIT RIESKE, MITOCHONDRIAL"/>
    <property type="match status" value="1"/>
</dbReference>
<dbReference type="CDD" id="cd03467">
    <property type="entry name" value="Rieske"/>
    <property type="match status" value="1"/>
</dbReference>
<dbReference type="GO" id="GO:0016705">
    <property type="term" value="F:oxidoreductase activity, acting on paired donors, with incorporation or reduction of molecular oxygen"/>
    <property type="evidence" value="ECO:0007669"/>
    <property type="project" value="UniProtKB-ARBA"/>
</dbReference>
<keyword evidence="7" id="KW-1015">Disulfide bond</keyword>
<dbReference type="AlphaFoldDB" id="A0A840F9D7"/>
<evidence type="ECO:0000256" key="7">
    <source>
        <dbReference type="ARBA" id="ARBA00023157"/>
    </source>
</evidence>